<gene>
    <name evidence="1" type="ORF">RU07_06315</name>
</gene>
<organism evidence="1 2">
    <name type="scientific">Agrobacterium tumefaciens</name>
    <dbReference type="NCBI Taxonomy" id="358"/>
    <lineage>
        <taxon>Bacteria</taxon>
        <taxon>Pseudomonadati</taxon>
        <taxon>Pseudomonadota</taxon>
        <taxon>Alphaproteobacteria</taxon>
        <taxon>Hyphomicrobiales</taxon>
        <taxon>Rhizobiaceae</taxon>
        <taxon>Rhizobium/Agrobacterium group</taxon>
        <taxon>Agrobacterium</taxon>
        <taxon>Agrobacterium tumefaciens complex</taxon>
    </lineage>
</organism>
<evidence type="ECO:0000313" key="2">
    <source>
        <dbReference type="Proteomes" id="UP000035017"/>
    </source>
</evidence>
<dbReference type="OrthoDB" id="8401536at2"/>
<evidence type="ECO:0000313" key="1">
    <source>
        <dbReference type="EMBL" id="KIQ03638.1"/>
    </source>
</evidence>
<reference evidence="1 2" key="1">
    <citation type="submission" date="2014-12" db="EMBL/GenBank/DDBJ databases">
        <title>16Stimator: statistical estimation of ribosomal gene copy numbers from draft genome assemblies.</title>
        <authorList>
            <person name="Perisin M.A."/>
            <person name="Vetter M."/>
            <person name="Gilbert J.A."/>
            <person name="Bergelson J."/>
        </authorList>
    </citation>
    <scope>NUCLEOTIDE SEQUENCE [LARGE SCALE GENOMIC DNA]</scope>
    <source>
        <strain evidence="1 2">MEJ076</strain>
    </source>
</reference>
<dbReference type="AlphaFoldDB" id="A0A0D0K581"/>
<proteinExistence type="predicted"/>
<comment type="caution">
    <text evidence="1">The sequence shown here is derived from an EMBL/GenBank/DDBJ whole genome shotgun (WGS) entry which is preliminary data.</text>
</comment>
<dbReference type="Proteomes" id="UP000035017">
    <property type="component" value="Unassembled WGS sequence"/>
</dbReference>
<name>A0A0D0K581_AGRTU</name>
<protein>
    <submittedName>
        <fullName evidence="1">Uncharacterized protein</fullName>
    </submittedName>
</protein>
<sequence length="64" mass="7034">MFDFLKTPRVSTVSDDETGTYADAFLQMAELQAARTTTPEPGHEAHIRDYGNSRKVARGSLGFA</sequence>
<accession>A0A0D0K581</accession>
<dbReference type="EMBL" id="JXQV01000006">
    <property type="protein sequence ID" value="KIQ03638.1"/>
    <property type="molecule type" value="Genomic_DNA"/>
</dbReference>